<evidence type="ECO:0000313" key="3">
    <source>
        <dbReference type="Proteomes" id="UP001230654"/>
    </source>
</evidence>
<feature type="region of interest" description="Disordered" evidence="1">
    <location>
        <begin position="107"/>
        <end position="160"/>
    </location>
</feature>
<dbReference type="Proteomes" id="UP001230654">
    <property type="component" value="Unassembled WGS sequence"/>
</dbReference>
<organism evidence="2 3">
    <name type="scientific">Streptomyces rishiriensis</name>
    <dbReference type="NCBI Taxonomy" id="68264"/>
    <lineage>
        <taxon>Bacteria</taxon>
        <taxon>Bacillati</taxon>
        <taxon>Actinomycetota</taxon>
        <taxon>Actinomycetes</taxon>
        <taxon>Kitasatosporales</taxon>
        <taxon>Streptomycetaceae</taxon>
        <taxon>Streptomyces</taxon>
    </lineage>
</organism>
<dbReference type="EMBL" id="JAUSWV010000001">
    <property type="protein sequence ID" value="MDQ0578130.1"/>
    <property type="molecule type" value="Genomic_DNA"/>
</dbReference>
<evidence type="ECO:0000313" key="2">
    <source>
        <dbReference type="EMBL" id="MDQ0578130.1"/>
    </source>
</evidence>
<name>A0ABU0NGF0_STRRH</name>
<dbReference type="RefSeq" id="WP_307160795.1">
    <property type="nucleotide sequence ID" value="NZ_JAUSWV010000001.1"/>
</dbReference>
<protein>
    <submittedName>
        <fullName evidence="2">Uncharacterized protein</fullName>
    </submittedName>
</protein>
<keyword evidence="3" id="KW-1185">Reference proteome</keyword>
<reference evidence="2 3" key="1">
    <citation type="submission" date="2023-07" db="EMBL/GenBank/DDBJ databases">
        <title>Comparative genomics of wheat-associated soil bacteria to identify genetic determinants of phenazine resistance.</title>
        <authorList>
            <person name="Mouncey N."/>
        </authorList>
    </citation>
    <scope>NUCLEOTIDE SEQUENCE [LARGE SCALE GENOMIC DNA]</scope>
    <source>
        <strain evidence="2 3">B2I6</strain>
    </source>
</reference>
<comment type="caution">
    <text evidence="2">The sequence shown here is derived from an EMBL/GenBank/DDBJ whole genome shotgun (WGS) entry which is preliminary data.</text>
</comment>
<proteinExistence type="predicted"/>
<evidence type="ECO:0000256" key="1">
    <source>
        <dbReference type="SAM" id="MobiDB-lite"/>
    </source>
</evidence>
<gene>
    <name evidence="2" type="ORF">QF030_000308</name>
</gene>
<accession>A0ABU0NGF0</accession>
<sequence>MPYLGIDRAAEIHAWYTSHPEQLGYLPPATRAANDPQFNNVLGYWLSLVANKSGGLSDGEAGALRKYGFAEHLTPKSNPRGEFQWELKNTVPRNSDFVRMQQMNSIAATARRGPDVRGANPGPTLPGPKDLFPDLFPRVSGQGQEQGHLPQGSGLSGPAR</sequence>